<dbReference type="PANTHER" id="PTHR31589">
    <property type="entry name" value="PROTEIN, PUTATIVE (DUF239)-RELATED-RELATED"/>
    <property type="match status" value="1"/>
</dbReference>
<sequence>MEGIAIIVDIKSPISSSHPNLQDIFLALRGRRIKRNEDVHGCGKDHDSHRIHAIHIDDLEIERQLQFLNKPPRKSIQTEFGYIVDCVDIYKQPAFGHPLLKEHKLQRKPSFQNPFENTSVNNSSNEFIFGLQKEKCPKRTVPIRRTIKDDLIQRKSSIYSQSLVQDVPGLHLAELYVNELMGPFYQVKGISSVYNPRVLKKNVNQESLSHIWVENDHGTNKIAFGWHVAPLFHGRDTGTYIFAAWTTDNFNHTGCYNQQCQGFVQTNRAKFLGARFPKTSVYGGTTTEITISITVVEFRINYVVVLV</sequence>
<proteinExistence type="predicted"/>
<evidence type="ECO:0000313" key="3">
    <source>
        <dbReference type="RefSeq" id="XP_014503019.1"/>
    </source>
</evidence>
<dbReference type="AlphaFoldDB" id="A0A1S3UAM3"/>
<name>A0A1S3UAM3_VIGRR</name>
<protein>
    <submittedName>
        <fullName evidence="3">Uncharacterized protein LOC106763332</fullName>
    </submittedName>
</protein>
<organism evidence="2 3">
    <name type="scientific">Vigna radiata var. radiata</name>
    <name type="common">Mung bean</name>
    <name type="synonym">Phaseolus aureus</name>
    <dbReference type="NCBI Taxonomy" id="3916"/>
    <lineage>
        <taxon>Eukaryota</taxon>
        <taxon>Viridiplantae</taxon>
        <taxon>Streptophyta</taxon>
        <taxon>Embryophyta</taxon>
        <taxon>Tracheophyta</taxon>
        <taxon>Spermatophyta</taxon>
        <taxon>Magnoliopsida</taxon>
        <taxon>eudicotyledons</taxon>
        <taxon>Gunneridae</taxon>
        <taxon>Pentapetalae</taxon>
        <taxon>rosids</taxon>
        <taxon>fabids</taxon>
        <taxon>Fabales</taxon>
        <taxon>Fabaceae</taxon>
        <taxon>Papilionoideae</taxon>
        <taxon>50 kb inversion clade</taxon>
        <taxon>NPAAA clade</taxon>
        <taxon>indigoferoid/millettioid clade</taxon>
        <taxon>Phaseoleae</taxon>
        <taxon>Vigna</taxon>
    </lineage>
</organism>
<dbReference type="Proteomes" id="UP000087766">
    <property type="component" value="Chromosome 6"/>
</dbReference>
<feature type="domain" description="Neprosin PEP catalytic" evidence="1">
    <location>
        <begin position="164"/>
        <end position="307"/>
    </location>
</feature>
<reference evidence="3" key="2">
    <citation type="submission" date="2025-08" db="UniProtKB">
        <authorList>
            <consortium name="RefSeq"/>
        </authorList>
    </citation>
    <scope>IDENTIFICATION</scope>
    <source>
        <tissue evidence="3">Leaf</tissue>
    </source>
</reference>
<keyword evidence="2" id="KW-1185">Reference proteome</keyword>
<dbReference type="InterPro" id="IPR004314">
    <property type="entry name" value="Neprosin"/>
</dbReference>
<dbReference type="Pfam" id="PF14365">
    <property type="entry name" value="Neprosin_AP"/>
    <property type="match status" value="1"/>
</dbReference>
<dbReference type="GeneID" id="106763332"/>
<dbReference type="KEGG" id="vra:106763332"/>
<dbReference type="Gene3D" id="3.90.1320.10">
    <property type="entry name" value="Outer-capsid protein sigma 3, large lobe"/>
    <property type="match status" value="1"/>
</dbReference>
<dbReference type="RefSeq" id="XP_014503019.1">
    <property type="nucleotide sequence ID" value="XM_014647533.1"/>
</dbReference>
<dbReference type="PROSITE" id="PS52045">
    <property type="entry name" value="NEPROSIN_PEP_CD"/>
    <property type="match status" value="1"/>
</dbReference>
<dbReference type="OrthoDB" id="1858978at2759"/>
<dbReference type="InterPro" id="IPR025521">
    <property type="entry name" value="Neprosin_propep"/>
</dbReference>
<gene>
    <name evidence="3" type="primary">LOC106763332</name>
</gene>
<dbReference type="PANTHER" id="PTHR31589:SF223">
    <property type="entry name" value="PROTEIN, PUTATIVE (DUF239)-RELATED"/>
    <property type="match status" value="1"/>
</dbReference>
<reference evidence="2" key="1">
    <citation type="journal article" date="2014" name="Nat. Commun.">
        <title>Genome sequence of mungbean and insights into evolution within Vigna species.</title>
        <authorList>
            <person name="Kang Y.J."/>
            <person name="Kim S.K."/>
            <person name="Kim M.Y."/>
            <person name="Lestari P."/>
            <person name="Kim K.H."/>
            <person name="Ha B.K."/>
            <person name="Jun T.H."/>
            <person name="Hwang W.J."/>
            <person name="Lee T."/>
            <person name="Lee J."/>
            <person name="Shim S."/>
            <person name="Yoon M.Y."/>
            <person name="Jang Y.E."/>
            <person name="Han K.S."/>
            <person name="Taeprayoon P."/>
            <person name="Yoon N."/>
            <person name="Somta P."/>
            <person name="Tanya P."/>
            <person name="Kim K.S."/>
            <person name="Gwag J.G."/>
            <person name="Moon J.K."/>
            <person name="Lee Y.H."/>
            <person name="Park B.S."/>
            <person name="Bombarely A."/>
            <person name="Doyle J.J."/>
            <person name="Jackson S.A."/>
            <person name="Schafleitner R."/>
            <person name="Srinives P."/>
            <person name="Varshney R.K."/>
            <person name="Lee S.H."/>
        </authorList>
    </citation>
    <scope>NUCLEOTIDE SEQUENCE [LARGE SCALE GENOMIC DNA]</scope>
    <source>
        <strain evidence="2">cv. VC1973A</strain>
    </source>
</reference>
<evidence type="ECO:0000259" key="1">
    <source>
        <dbReference type="PROSITE" id="PS52045"/>
    </source>
</evidence>
<accession>A0A1S3UAM3</accession>
<evidence type="ECO:0000313" key="2">
    <source>
        <dbReference type="Proteomes" id="UP000087766"/>
    </source>
</evidence>
<dbReference type="InterPro" id="IPR053168">
    <property type="entry name" value="Glutamic_endopeptidase"/>
</dbReference>
<dbReference type="STRING" id="3916.A0A1S3UAM3"/>
<dbReference type="Pfam" id="PF03080">
    <property type="entry name" value="Neprosin"/>
    <property type="match status" value="1"/>
</dbReference>